<sequence length="478" mass="50852">MSDYEELCWMPAVELSRRIRSREITPLDVADAVLRRMSEINPSLNAFVYHDPDQVMADAKVLTDQLAGGQPISPLHGIPYSLKEVCAVTGTPVTSGIVAFKDAVADHDEPVAARLKAAGGLFLGKTNPAEGGYKANSSNHLYGTTHNAWRHGMTAGGSSSGAGAAVAAGIGQLAQGTDGGGSVRIPAALNGVVGFKPALGRIPQTRLAGRFHTFAYHGPLARTVADAALMLNVMAGFDPADPLSLPSDQVDYVAALDRGVEGARVAWSADLGYATVDPEIKEICLEAVSAFTALGCVVEEADPGWSDPEQIMWEGVWTPVYSAMLDATDWDAQTGQVDAQLVDVMRAGARLTARDIQRADAARGRMVDDMTAFMRGFDFLVTPVTTQPTFPADEFCPRSLADAALPHQLMGWLLTYPFNMTTNPAISVPAGFTADGMPVGLQIVGRLRADAEVLRAAAAYERVRPWSHLRPDLLVPKG</sequence>
<evidence type="ECO:0000256" key="3">
    <source>
        <dbReference type="ARBA" id="ARBA00012922"/>
    </source>
</evidence>
<evidence type="ECO:0000313" key="5">
    <source>
        <dbReference type="EMBL" id="BDY30469.1"/>
    </source>
</evidence>
<organism evidence="5 6">
    <name type="scientific">Mycolicibacterium mageritense</name>
    <name type="common">Mycobacterium mageritense</name>
    <dbReference type="NCBI Taxonomy" id="53462"/>
    <lineage>
        <taxon>Bacteria</taxon>
        <taxon>Bacillati</taxon>
        <taxon>Actinomycetota</taxon>
        <taxon>Actinomycetes</taxon>
        <taxon>Mycobacteriales</taxon>
        <taxon>Mycobacteriaceae</taxon>
        <taxon>Mycolicibacterium</taxon>
    </lineage>
</organism>
<dbReference type="InterPro" id="IPR020556">
    <property type="entry name" value="Amidase_CS"/>
</dbReference>
<evidence type="ECO:0000259" key="4">
    <source>
        <dbReference type="Pfam" id="PF01425"/>
    </source>
</evidence>
<gene>
    <name evidence="5" type="primary">aam_6</name>
    <name evidence="5" type="ORF">hbim_04412</name>
</gene>
<dbReference type="InterPro" id="IPR000120">
    <property type="entry name" value="Amidase"/>
</dbReference>
<dbReference type="PANTHER" id="PTHR11895">
    <property type="entry name" value="TRANSAMIDASE"/>
    <property type="match status" value="1"/>
</dbReference>
<proteinExistence type="inferred from homology"/>
<dbReference type="EC" id="3.5.1.4" evidence="3"/>
<comment type="similarity">
    <text evidence="2">Belongs to the amidase family.</text>
</comment>
<dbReference type="AlphaFoldDB" id="A0AAI8TX53"/>
<dbReference type="SUPFAM" id="SSF75304">
    <property type="entry name" value="Amidase signature (AS) enzymes"/>
    <property type="match status" value="1"/>
</dbReference>
<evidence type="ECO:0000313" key="6">
    <source>
        <dbReference type="Proteomes" id="UP001241092"/>
    </source>
</evidence>
<name>A0AAI8TX53_MYCME</name>
<dbReference type="Gene3D" id="3.90.1300.10">
    <property type="entry name" value="Amidase signature (AS) domain"/>
    <property type="match status" value="1"/>
</dbReference>
<dbReference type="PANTHER" id="PTHR11895:SF7">
    <property type="entry name" value="GLUTAMYL-TRNA(GLN) AMIDOTRANSFERASE SUBUNIT A, MITOCHONDRIAL"/>
    <property type="match status" value="1"/>
</dbReference>
<dbReference type="PROSITE" id="PS00571">
    <property type="entry name" value="AMIDASES"/>
    <property type="match status" value="1"/>
</dbReference>
<dbReference type="Pfam" id="PF01425">
    <property type="entry name" value="Amidase"/>
    <property type="match status" value="1"/>
</dbReference>
<protein>
    <recommendedName>
        <fullName evidence="3">amidase</fullName>
        <ecNumber evidence="3">3.5.1.4</ecNumber>
    </recommendedName>
</protein>
<dbReference type="EMBL" id="AP027452">
    <property type="protein sequence ID" value="BDY30469.1"/>
    <property type="molecule type" value="Genomic_DNA"/>
</dbReference>
<keyword evidence="5" id="KW-0378">Hydrolase</keyword>
<dbReference type="InterPro" id="IPR036928">
    <property type="entry name" value="AS_sf"/>
</dbReference>
<dbReference type="InterPro" id="IPR023631">
    <property type="entry name" value="Amidase_dom"/>
</dbReference>
<evidence type="ECO:0000256" key="2">
    <source>
        <dbReference type="ARBA" id="ARBA00009199"/>
    </source>
</evidence>
<feature type="domain" description="Amidase" evidence="4">
    <location>
        <begin position="29"/>
        <end position="454"/>
    </location>
</feature>
<dbReference type="GO" id="GO:0004040">
    <property type="term" value="F:amidase activity"/>
    <property type="evidence" value="ECO:0007669"/>
    <property type="project" value="UniProtKB-EC"/>
</dbReference>
<accession>A0AAI8TX53</accession>
<dbReference type="Proteomes" id="UP001241092">
    <property type="component" value="Chromosome"/>
</dbReference>
<dbReference type="RefSeq" id="WP_276823437.1">
    <property type="nucleotide sequence ID" value="NZ_AP027452.1"/>
</dbReference>
<reference evidence="5" key="1">
    <citation type="submission" date="2023-03" db="EMBL/GenBank/DDBJ databases">
        <title>Draft genome sequence of a Mycolicibacterium mageritense strain H4_3_1 isolated from a hybrid biological-inorganic system reactor.</title>
        <authorList>
            <person name="Feng X."/>
            <person name="Kazama D."/>
            <person name="Sato K."/>
            <person name="Kobayashi H."/>
        </authorList>
    </citation>
    <scope>NUCLEOTIDE SEQUENCE</scope>
    <source>
        <strain evidence="5">H4_3_1</strain>
    </source>
</reference>
<evidence type="ECO:0000256" key="1">
    <source>
        <dbReference type="ARBA" id="ARBA00001311"/>
    </source>
</evidence>
<comment type="catalytic activity">
    <reaction evidence="1">
        <text>a monocarboxylic acid amide + H2O = a monocarboxylate + NH4(+)</text>
        <dbReference type="Rhea" id="RHEA:12020"/>
        <dbReference type="ChEBI" id="CHEBI:15377"/>
        <dbReference type="ChEBI" id="CHEBI:28938"/>
        <dbReference type="ChEBI" id="CHEBI:35757"/>
        <dbReference type="ChEBI" id="CHEBI:83628"/>
        <dbReference type="EC" id="3.5.1.4"/>
    </reaction>
</comment>